<evidence type="ECO:0000256" key="2">
    <source>
        <dbReference type="ARBA" id="ARBA00022448"/>
    </source>
</evidence>
<sequence>MTCCWGFIPSLRRLASAVITGTFTSNKAIYRGAPPPTPIAVAIGKIHSHGFEFDSICRITQRLQLLANYSWIGAKFGGGIDLKGNGFGSTPKYSGSAWAMYEAPLALPGKLRLGGGLVYVGRRFGDDANSFKVPGYLRTDLSAHYQIDKLDLRLKVENLLDKRYVSSSIYDDTVIQGNRLLFQFLAGVRF</sequence>
<comment type="subcellular location">
    <subcellularLocation>
        <location evidence="1">Cell outer membrane</location>
        <topology evidence="1">Multi-pass membrane protein</topology>
    </subcellularLocation>
</comment>
<evidence type="ECO:0000256" key="4">
    <source>
        <dbReference type="ARBA" id="ARBA00022692"/>
    </source>
</evidence>
<comment type="caution">
    <text evidence="9">The sequence shown here is derived from an EMBL/GenBank/DDBJ whole genome shotgun (WGS) entry which is preliminary data.</text>
</comment>
<dbReference type="PANTHER" id="PTHR32552:SF82">
    <property type="entry name" value="FCUA PROTEIN"/>
    <property type="match status" value="1"/>
</dbReference>
<evidence type="ECO:0000313" key="10">
    <source>
        <dbReference type="Proteomes" id="UP001524499"/>
    </source>
</evidence>
<keyword evidence="5" id="KW-0798">TonB box</keyword>
<dbReference type="InterPro" id="IPR036942">
    <property type="entry name" value="Beta-barrel_TonB_sf"/>
</dbReference>
<evidence type="ECO:0000256" key="6">
    <source>
        <dbReference type="ARBA" id="ARBA00023136"/>
    </source>
</evidence>
<dbReference type="Gene3D" id="2.40.170.20">
    <property type="entry name" value="TonB-dependent receptor, beta-barrel domain"/>
    <property type="match status" value="1"/>
</dbReference>
<dbReference type="Pfam" id="PF00593">
    <property type="entry name" value="TonB_dep_Rec_b-barrel"/>
    <property type="match status" value="1"/>
</dbReference>
<evidence type="ECO:0000256" key="5">
    <source>
        <dbReference type="ARBA" id="ARBA00023077"/>
    </source>
</evidence>
<evidence type="ECO:0000259" key="8">
    <source>
        <dbReference type="Pfam" id="PF00593"/>
    </source>
</evidence>
<keyword evidence="6" id="KW-0472">Membrane</keyword>
<evidence type="ECO:0000313" key="9">
    <source>
        <dbReference type="EMBL" id="MCQ8104503.1"/>
    </source>
</evidence>
<keyword evidence="2" id="KW-0813">Transport</keyword>
<dbReference type="SUPFAM" id="SSF56935">
    <property type="entry name" value="Porins"/>
    <property type="match status" value="1"/>
</dbReference>
<evidence type="ECO:0000256" key="7">
    <source>
        <dbReference type="ARBA" id="ARBA00023237"/>
    </source>
</evidence>
<keyword evidence="9" id="KW-0675">Receptor</keyword>
<dbReference type="PANTHER" id="PTHR32552">
    <property type="entry name" value="FERRICHROME IRON RECEPTOR-RELATED"/>
    <property type="match status" value="1"/>
</dbReference>
<dbReference type="EMBL" id="JANIBJ010000016">
    <property type="protein sequence ID" value="MCQ8104503.1"/>
    <property type="molecule type" value="Genomic_DNA"/>
</dbReference>
<organism evidence="9 10">
    <name type="scientific">Methylomonas subterranea</name>
    <dbReference type="NCBI Taxonomy" id="2952225"/>
    <lineage>
        <taxon>Bacteria</taxon>
        <taxon>Pseudomonadati</taxon>
        <taxon>Pseudomonadota</taxon>
        <taxon>Gammaproteobacteria</taxon>
        <taxon>Methylococcales</taxon>
        <taxon>Methylococcaceae</taxon>
        <taxon>Methylomonas</taxon>
    </lineage>
</organism>
<keyword evidence="7" id="KW-0998">Cell outer membrane</keyword>
<name>A0ABT1TGB4_9GAMM</name>
<dbReference type="InterPro" id="IPR039426">
    <property type="entry name" value="TonB-dep_rcpt-like"/>
</dbReference>
<evidence type="ECO:0000256" key="1">
    <source>
        <dbReference type="ARBA" id="ARBA00004571"/>
    </source>
</evidence>
<feature type="domain" description="TonB-dependent receptor-like beta-barrel" evidence="8">
    <location>
        <begin position="30"/>
        <end position="159"/>
    </location>
</feature>
<protein>
    <submittedName>
        <fullName evidence="9">TonB-dependent receptor</fullName>
    </submittedName>
</protein>
<keyword evidence="10" id="KW-1185">Reference proteome</keyword>
<keyword evidence="4" id="KW-0812">Transmembrane</keyword>
<dbReference type="Proteomes" id="UP001524499">
    <property type="component" value="Unassembled WGS sequence"/>
</dbReference>
<dbReference type="RefSeq" id="WP_256602298.1">
    <property type="nucleotide sequence ID" value="NZ_JANIBJ010000016.1"/>
</dbReference>
<gene>
    <name evidence="9" type="ORF">NP590_10345</name>
</gene>
<dbReference type="InterPro" id="IPR000531">
    <property type="entry name" value="Beta-barrel_TonB"/>
</dbReference>
<reference evidence="9 10" key="1">
    <citation type="submission" date="2022-07" db="EMBL/GenBank/DDBJ databases">
        <title>Methylomonas rivi sp. nov., Methylomonas rosea sp. nov., Methylomonas aureus sp. nov. and Methylomonas subterranea sp. nov., four novel methanotrophs isolated from a freshwater creek and the deep terrestrial subsurface.</title>
        <authorList>
            <person name="Abin C."/>
            <person name="Sankaranarayanan K."/>
            <person name="Garner C."/>
            <person name="Sindelar R."/>
            <person name="Kotary K."/>
            <person name="Garner R."/>
            <person name="Barclay S."/>
            <person name="Lawson P."/>
            <person name="Krumholz L."/>
        </authorList>
    </citation>
    <scope>NUCLEOTIDE SEQUENCE [LARGE SCALE GENOMIC DNA]</scope>
    <source>
        <strain evidence="9 10">SURF-2</strain>
    </source>
</reference>
<accession>A0ABT1TGB4</accession>
<keyword evidence="3" id="KW-1134">Transmembrane beta strand</keyword>
<proteinExistence type="predicted"/>
<evidence type="ECO:0000256" key="3">
    <source>
        <dbReference type="ARBA" id="ARBA00022452"/>
    </source>
</evidence>